<feature type="transmembrane region" description="Helical" evidence="1">
    <location>
        <begin position="6"/>
        <end position="23"/>
    </location>
</feature>
<feature type="transmembrane region" description="Helical" evidence="1">
    <location>
        <begin position="358"/>
        <end position="383"/>
    </location>
</feature>
<dbReference type="EMBL" id="JAVRHL010000003">
    <property type="protein sequence ID" value="MDT0683343.1"/>
    <property type="molecule type" value="Genomic_DNA"/>
</dbReference>
<feature type="transmembrane region" description="Helical" evidence="1">
    <location>
        <begin position="325"/>
        <end position="346"/>
    </location>
</feature>
<feature type="transmembrane region" description="Helical" evidence="1">
    <location>
        <begin position="208"/>
        <end position="226"/>
    </location>
</feature>
<evidence type="ECO:0000256" key="1">
    <source>
        <dbReference type="SAM" id="Phobius"/>
    </source>
</evidence>
<dbReference type="Proteomes" id="UP001265259">
    <property type="component" value="Unassembled WGS sequence"/>
</dbReference>
<sequence length="465" mass="47870">MQGRPAQAVAGVLLVATTILVICHEWSGLAVFALPAAVTTFGAIALLALRVAWSRRLYLLIGGALFAVVAAVLPGWRDAAAAAFGTASFIAAFFTALMTIRSVAAGSPSIQACGMFLAQQPPGRRYLALTIGGHLFGLILSYGAISLLGSLAASSVAKEPDPEIRAHRKRRMLVAIQRGFVSTLPWSPLAFAVAISTTLVPGASWSGAVLPCLVSALILSGTGWALDTIFKPRLTVPRPATRAEGGWLKAMAPLLILLAILLGCVTAIWAVAELRIIAAVMSVVPIIALVWAGIQGQGEEGALRHVGTRAAAFAVRDLPGNGPELVLLVMAGFIGTIGGQLAAAVVPGTGFDLAALPTWSVLLILFWLIPVAGQIGMNPILAVSLMAPLLPTPEALGVAPSTVIVAITGGWALSGSTSPFTASTLLIGSLGGVSATHVGLRWNSLYALTCGFVLSLWVLLLAILS</sequence>
<feature type="transmembrane region" description="Helical" evidence="1">
    <location>
        <begin position="276"/>
        <end position="294"/>
    </location>
</feature>
<proteinExistence type="predicted"/>
<keyword evidence="1" id="KW-0472">Membrane</keyword>
<organism evidence="2 3">
    <name type="scientific">Tropicimonas omnivorans</name>
    <dbReference type="NCBI Taxonomy" id="3075590"/>
    <lineage>
        <taxon>Bacteria</taxon>
        <taxon>Pseudomonadati</taxon>
        <taxon>Pseudomonadota</taxon>
        <taxon>Alphaproteobacteria</taxon>
        <taxon>Rhodobacterales</taxon>
        <taxon>Roseobacteraceae</taxon>
        <taxon>Tropicimonas</taxon>
    </lineage>
</organism>
<evidence type="ECO:0000313" key="2">
    <source>
        <dbReference type="EMBL" id="MDT0683343.1"/>
    </source>
</evidence>
<gene>
    <name evidence="2" type="ORF">RM543_11650</name>
</gene>
<name>A0ABU3DI15_9RHOB</name>
<feature type="transmembrane region" description="Helical" evidence="1">
    <location>
        <begin position="445"/>
        <end position="464"/>
    </location>
</feature>
<evidence type="ECO:0000313" key="3">
    <source>
        <dbReference type="Proteomes" id="UP001265259"/>
    </source>
</evidence>
<keyword evidence="3" id="KW-1185">Reference proteome</keyword>
<feature type="transmembrane region" description="Helical" evidence="1">
    <location>
        <begin position="83"/>
        <end position="106"/>
    </location>
</feature>
<feature type="transmembrane region" description="Helical" evidence="1">
    <location>
        <begin position="172"/>
        <end position="196"/>
    </location>
</feature>
<dbReference type="RefSeq" id="WP_311691792.1">
    <property type="nucleotide sequence ID" value="NZ_JAVRHL010000003.1"/>
</dbReference>
<comment type="caution">
    <text evidence="2">The sequence shown here is derived from an EMBL/GenBank/DDBJ whole genome shotgun (WGS) entry which is preliminary data.</text>
</comment>
<keyword evidence="1" id="KW-1133">Transmembrane helix</keyword>
<feature type="transmembrane region" description="Helical" evidence="1">
    <location>
        <begin position="247"/>
        <end position="270"/>
    </location>
</feature>
<feature type="transmembrane region" description="Helical" evidence="1">
    <location>
        <begin position="57"/>
        <end position="76"/>
    </location>
</feature>
<evidence type="ECO:0008006" key="4">
    <source>
        <dbReference type="Google" id="ProtNLM"/>
    </source>
</evidence>
<reference evidence="2 3" key="1">
    <citation type="submission" date="2023-09" db="EMBL/GenBank/DDBJ databases">
        <authorList>
            <person name="Rey-Velasco X."/>
        </authorList>
    </citation>
    <scope>NUCLEOTIDE SEQUENCE [LARGE SCALE GENOMIC DNA]</scope>
    <source>
        <strain evidence="2 3">F158</strain>
    </source>
</reference>
<accession>A0ABU3DI15</accession>
<keyword evidence="1" id="KW-0812">Transmembrane</keyword>
<feature type="transmembrane region" description="Helical" evidence="1">
    <location>
        <begin position="30"/>
        <end position="51"/>
    </location>
</feature>
<feature type="transmembrane region" description="Helical" evidence="1">
    <location>
        <begin position="395"/>
        <end position="414"/>
    </location>
</feature>
<protein>
    <recommendedName>
        <fullName evidence="4">H+/citrate symporter</fullName>
    </recommendedName>
</protein>
<feature type="transmembrane region" description="Helical" evidence="1">
    <location>
        <begin position="126"/>
        <end position="151"/>
    </location>
</feature>